<evidence type="ECO:0000313" key="2">
    <source>
        <dbReference type="EMBL" id="QDH86686.1"/>
    </source>
</evidence>
<protein>
    <submittedName>
        <fullName evidence="2">Uncharacterized protein</fullName>
    </submittedName>
</protein>
<organism evidence="2">
    <name type="scientific">Leviviridae sp</name>
    <dbReference type="NCBI Taxonomy" id="2027243"/>
    <lineage>
        <taxon>Viruses</taxon>
        <taxon>Riboviria</taxon>
        <taxon>Orthornavirae</taxon>
        <taxon>Lenarviricota</taxon>
        <taxon>Leviviricetes</taxon>
        <taxon>Norzivirales</taxon>
        <taxon>Fiersviridae</taxon>
    </lineage>
</organism>
<evidence type="ECO:0000256" key="1">
    <source>
        <dbReference type="SAM" id="Phobius"/>
    </source>
</evidence>
<feature type="non-terminal residue" evidence="2">
    <location>
        <position position="1"/>
    </location>
</feature>
<feature type="transmembrane region" description="Helical" evidence="1">
    <location>
        <begin position="20"/>
        <end position="40"/>
    </location>
</feature>
<name>A0A514CZ99_9VIRU</name>
<keyword evidence="1" id="KW-1133">Transmembrane helix</keyword>
<keyword evidence="1" id="KW-0812">Transmembrane</keyword>
<sequence>ARDVLTLEESQLLLATFEGFAVRVVGASPLLATILVRAFACVLRKWLSGEVTQDHHDQALLQLLVRAKEILK</sequence>
<gene>
    <name evidence="2" type="ORF">H4Bulk46294e4103_000004</name>
</gene>
<keyword evidence="1" id="KW-0472">Membrane</keyword>
<reference evidence="2" key="1">
    <citation type="submission" date="2019-05" db="EMBL/GenBank/DDBJ databases">
        <title>Metatranscriptomic reconstruction reveals RNA viruses with the potential to shape carbon cycling in soil.</title>
        <authorList>
            <person name="Starr E.P."/>
            <person name="Nuccio E."/>
            <person name="Pett-Ridge J."/>
            <person name="Banfield J.F."/>
            <person name="Firestone M.K."/>
        </authorList>
    </citation>
    <scope>NUCLEOTIDE SEQUENCE</scope>
    <source>
        <strain evidence="2">H4_Bulk_46_scaffold_294_e_4103</strain>
    </source>
</reference>
<accession>A0A514CZ99</accession>
<proteinExistence type="predicted"/>
<dbReference type="EMBL" id="MN032849">
    <property type="protein sequence ID" value="QDH86686.1"/>
    <property type="molecule type" value="Genomic_RNA"/>
</dbReference>